<keyword evidence="1" id="KW-0418">Kinase</keyword>
<evidence type="ECO:0000313" key="1">
    <source>
        <dbReference type="EMBL" id="HJD31646.1"/>
    </source>
</evidence>
<protein>
    <submittedName>
        <fullName evidence="1">NAD(+)/NADH kinase</fullName>
    </submittedName>
</protein>
<dbReference type="InterPro" id="IPR016064">
    <property type="entry name" value="NAD/diacylglycerol_kinase_sf"/>
</dbReference>
<dbReference type="InterPro" id="IPR002504">
    <property type="entry name" value="NADK"/>
</dbReference>
<dbReference type="AlphaFoldDB" id="A0A9D2TYV7"/>
<sequence>MDTGTGKSYIIMTNRPKDPSLAVTERIRAFLEERGARVSVFADNEDASRLGLAADTGGAASCMIVLGGDGTMLRAAKETAFSRIPLLGVNLGTMGYLAEVEVASLEEAL</sequence>
<dbReference type="EMBL" id="DWUW01000190">
    <property type="protein sequence ID" value="HJD31646.1"/>
    <property type="molecule type" value="Genomic_DNA"/>
</dbReference>
<organism evidence="1 2">
    <name type="scientific">Candidatus Eisenbergiella stercorigallinarum</name>
    <dbReference type="NCBI Taxonomy" id="2838557"/>
    <lineage>
        <taxon>Bacteria</taxon>
        <taxon>Bacillati</taxon>
        <taxon>Bacillota</taxon>
        <taxon>Clostridia</taxon>
        <taxon>Lachnospirales</taxon>
        <taxon>Lachnospiraceae</taxon>
        <taxon>Eisenbergiella</taxon>
    </lineage>
</organism>
<dbReference type="GO" id="GO:0051287">
    <property type="term" value="F:NAD binding"/>
    <property type="evidence" value="ECO:0007669"/>
    <property type="project" value="UniProtKB-ARBA"/>
</dbReference>
<dbReference type="InterPro" id="IPR017438">
    <property type="entry name" value="ATP-NAD_kinase_N"/>
</dbReference>
<reference evidence="1" key="1">
    <citation type="journal article" date="2021" name="PeerJ">
        <title>Extensive microbial diversity within the chicken gut microbiome revealed by metagenomics and culture.</title>
        <authorList>
            <person name="Gilroy R."/>
            <person name="Ravi A."/>
            <person name="Getino M."/>
            <person name="Pursley I."/>
            <person name="Horton D.L."/>
            <person name="Alikhan N.F."/>
            <person name="Baker D."/>
            <person name="Gharbi K."/>
            <person name="Hall N."/>
            <person name="Watson M."/>
            <person name="Adriaenssens E.M."/>
            <person name="Foster-Nyarko E."/>
            <person name="Jarju S."/>
            <person name="Secka A."/>
            <person name="Antonio M."/>
            <person name="Oren A."/>
            <person name="Chaudhuri R.R."/>
            <person name="La Ragione R."/>
            <person name="Hildebrand F."/>
            <person name="Pallen M.J."/>
        </authorList>
    </citation>
    <scope>NUCLEOTIDE SEQUENCE</scope>
    <source>
        <strain evidence="1">ChiHjej8B7-25341</strain>
    </source>
</reference>
<keyword evidence="1" id="KW-0808">Transferase</keyword>
<dbReference type="Pfam" id="PF01513">
    <property type="entry name" value="NAD_kinase"/>
    <property type="match status" value="1"/>
</dbReference>
<accession>A0A9D2TYV7</accession>
<dbReference type="Proteomes" id="UP000823851">
    <property type="component" value="Unassembled WGS sequence"/>
</dbReference>
<name>A0A9D2TYV7_9FIRM</name>
<dbReference type="GO" id="GO:0003951">
    <property type="term" value="F:NAD+ kinase activity"/>
    <property type="evidence" value="ECO:0007669"/>
    <property type="project" value="InterPro"/>
</dbReference>
<dbReference type="Gene3D" id="3.40.50.10330">
    <property type="entry name" value="Probable inorganic polyphosphate/atp-NAD kinase, domain 1"/>
    <property type="match status" value="1"/>
</dbReference>
<evidence type="ECO:0000313" key="2">
    <source>
        <dbReference type="Proteomes" id="UP000823851"/>
    </source>
</evidence>
<proteinExistence type="predicted"/>
<dbReference type="GO" id="GO:0005524">
    <property type="term" value="F:ATP binding"/>
    <property type="evidence" value="ECO:0007669"/>
    <property type="project" value="UniProtKB-ARBA"/>
</dbReference>
<dbReference type="GO" id="GO:0006741">
    <property type="term" value="P:NADP+ biosynthetic process"/>
    <property type="evidence" value="ECO:0007669"/>
    <property type="project" value="InterPro"/>
</dbReference>
<comment type="caution">
    <text evidence="1">The sequence shown here is derived from an EMBL/GenBank/DDBJ whole genome shotgun (WGS) entry which is preliminary data.</text>
</comment>
<gene>
    <name evidence="1" type="ORF">H9912_06865</name>
</gene>
<dbReference type="SUPFAM" id="SSF111331">
    <property type="entry name" value="NAD kinase/diacylglycerol kinase-like"/>
    <property type="match status" value="1"/>
</dbReference>
<feature type="non-terminal residue" evidence="1">
    <location>
        <position position="109"/>
    </location>
</feature>
<reference evidence="1" key="2">
    <citation type="submission" date="2021-04" db="EMBL/GenBank/DDBJ databases">
        <authorList>
            <person name="Gilroy R."/>
        </authorList>
    </citation>
    <scope>NUCLEOTIDE SEQUENCE</scope>
    <source>
        <strain evidence="1">ChiHjej8B7-25341</strain>
    </source>
</reference>